<dbReference type="Proteomes" id="UP000326757">
    <property type="component" value="Unassembled WGS sequence"/>
</dbReference>
<keyword evidence="3" id="KW-1185">Reference proteome</keyword>
<dbReference type="PANTHER" id="PTHR28040">
    <property type="entry name" value="PYRIDOXAMINE 5'-PHOSPHATE OXIDASE YLR456W HOMOLOG-RELATED"/>
    <property type="match status" value="1"/>
</dbReference>
<comment type="caution">
    <text evidence="2">The sequence shown here is derived from an EMBL/GenBank/DDBJ whole genome shotgun (WGS) entry which is preliminary data.</text>
</comment>
<organism evidence="2 3">
    <name type="scientific">Monilinia laxa</name>
    <name type="common">Brown rot fungus</name>
    <name type="synonym">Sclerotinia laxa</name>
    <dbReference type="NCBI Taxonomy" id="61186"/>
    <lineage>
        <taxon>Eukaryota</taxon>
        <taxon>Fungi</taxon>
        <taxon>Dikarya</taxon>
        <taxon>Ascomycota</taxon>
        <taxon>Pezizomycotina</taxon>
        <taxon>Leotiomycetes</taxon>
        <taxon>Helotiales</taxon>
        <taxon>Sclerotiniaceae</taxon>
        <taxon>Monilinia</taxon>
    </lineage>
</organism>
<gene>
    <name evidence="2" type="ORF">EYC80_001068</name>
</gene>
<dbReference type="InterPro" id="IPR011576">
    <property type="entry name" value="Pyridox_Oxase_N"/>
</dbReference>
<dbReference type="Gene3D" id="2.30.110.10">
    <property type="entry name" value="Electron Transport, Fmn-binding Protein, Chain A"/>
    <property type="match status" value="1"/>
</dbReference>
<dbReference type="EMBL" id="VIGI01000006">
    <property type="protein sequence ID" value="KAB8298911.1"/>
    <property type="molecule type" value="Genomic_DNA"/>
</dbReference>
<dbReference type="AlphaFoldDB" id="A0A5N6K8X4"/>
<feature type="domain" description="Pyridoxamine 5'-phosphate oxidase N-terminal" evidence="1">
    <location>
        <begin position="121"/>
        <end position="280"/>
    </location>
</feature>
<dbReference type="OrthoDB" id="5300823at2759"/>
<dbReference type="InterPro" id="IPR052841">
    <property type="entry name" value="PMP_oxidase-like"/>
</dbReference>
<evidence type="ECO:0000313" key="2">
    <source>
        <dbReference type="EMBL" id="KAB8298911.1"/>
    </source>
</evidence>
<dbReference type="SUPFAM" id="SSF50475">
    <property type="entry name" value="FMN-binding split barrel"/>
    <property type="match status" value="1"/>
</dbReference>
<accession>A0A5N6K8X4</accession>
<dbReference type="PANTHER" id="PTHR28040:SF1">
    <property type="entry name" value="PYRIDOXAMINE 5'-PHOSPHATE OXIDASE YLR456W HOMOLOG-RELATED"/>
    <property type="match status" value="1"/>
</dbReference>
<proteinExistence type="predicted"/>
<dbReference type="GO" id="GO:0005634">
    <property type="term" value="C:nucleus"/>
    <property type="evidence" value="ECO:0007669"/>
    <property type="project" value="TreeGrafter"/>
</dbReference>
<reference evidence="2 3" key="1">
    <citation type="submission" date="2019-06" db="EMBL/GenBank/DDBJ databases">
        <title>Genome Sequence of the Brown Rot Fungal Pathogen Monilinia laxa.</title>
        <authorList>
            <person name="De Miccolis Angelini R.M."/>
            <person name="Landi L."/>
            <person name="Abate D."/>
            <person name="Pollastro S."/>
            <person name="Romanazzi G."/>
            <person name="Faretra F."/>
        </authorList>
    </citation>
    <scope>NUCLEOTIDE SEQUENCE [LARGE SCALE GENOMIC DNA]</scope>
    <source>
        <strain evidence="2 3">Mlax316</strain>
    </source>
</reference>
<protein>
    <recommendedName>
        <fullName evidence="1">Pyridoxamine 5'-phosphate oxidase N-terminal domain-containing protein</fullName>
    </recommendedName>
</protein>
<dbReference type="Pfam" id="PF01243">
    <property type="entry name" value="PNPOx_N"/>
    <property type="match status" value="1"/>
</dbReference>
<dbReference type="InterPro" id="IPR012349">
    <property type="entry name" value="Split_barrel_FMN-bd"/>
</dbReference>
<sequence length="328" mass="36068">MAFVECEHKGASHETQILGETQVTKISNQSSFITLYLITALLTYSSYLPAINCPAISISAFVLTFSSIGILQISEQLRFFSKYLFHLDLDLLNLYSNITSHHITSPSAGTTNLQVSRTLPSEVIQCLENARFLHLATCTSLRPHVSLMNYTYLPSTPWSPYPTIIMTTNPSSKKTQNLVENPQVSLLVHDWVSHRPPTGNRASSPPRNTGGRSSLAEMLIGLNTSAISSISATINGEARIVERGGEEEKWLRERHLQNCVFLGEEGVRAGEGDGGRVFVEGEEVRVVSVKVGDGRVSDWKGGVRDWVLSDERQGENGVEGETLLNGVH</sequence>
<name>A0A5N6K8X4_MONLA</name>
<dbReference type="GO" id="GO:0005737">
    <property type="term" value="C:cytoplasm"/>
    <property type="evidence" value="ECO:0007669"/>
    <property type="project" value="TreeGrafter"/>
</dbReference>
<evidence type="ECO:0000313" key="3">
    <source>
        <dbReference type="Proteomes" id="UP000326757"/>
    </source>
</evidence>
<evidence type="ECO:0000259" key="1">
    <source>
        <dbReference type="Pfam" id="PF01243"/>
    </source>
</evidence>